<dbReference type="Pfam" id="PF00188">
    <property type="entry name" value="CAP"/>
    <property type="match status" value="1"/>
</dbReference>
<name>A0ABP9VEJ6_9DEIO</name>
<dbReference type="InterPro" id="IPR014044">
    <property type="entry name" value="CAP_dom"/>
</dbReference>
<dbReference type="RefSeq" id="WP_353542102.1">
    <property type="nucleotide sequence ID" value="NZ_BAABRN010000018.1"/>
</dbReference>
<evidence type="ECO:0000256" key="1">
    <source>
        <dbReference type="SAM" id="MobiDB-lite"/>
    </source>
</evidence>
<feature type="chain" id="PRO_5045275262" description="SCP domain-containing protein" evidence="2">
    <location>
        <begin position="18"/>
        <end position="195"/>
    </location>
</feature>
<evidence type="ECO:0000313" key="5">
    <source>
        <dbReference type="Proteomes" id="UP001458946"/>
    </source>
</evidence>
<evidence type="ECO:0000256" key="2">
    <source>
        <dbReference type="SAM" id="SignalP"/>
    </source>
</evidence>
<protein>
    <recommendedName>
        <fullName evidence="3">SCP domain-containing protein</fullName>
    </recommendedName>
</protein>
<feature type="signal peptide" evidence="2">
    <location>
        <begin position="1"/>
        <end position="17"/>
    </location>
</feature>
<proteinExistence type="predicted"/>
<sequence length="195" mass="20662">MQKKLLPLLLLPVLALASCGGTSTPTPTTTNTNVSGNTTTNPTPTAPKTLDAGDQTMTAEETQVLKELNATRAVGRTCGTKYMAAAPAVTWNGYLAAAARGHASDMATRGYFAHTSPDGITMKDRANAAGYTGWTELGENIAAGYTLNSVTQGWLDSATHCETLMDPKLKEVGIAYVYRAGSQYGTYWVQDFGTR</sequence>
<feature type="domain" description="SCP" evidence="3">
    <location>
        <begin position="83"/>
        <end position="192"/>
    </location>
</feature>
<dbReference type="CDD" id="cd05379">
    <property type="entry name" value="CAP_bacterial"/>
    <property type="match status" value="1"/>
</dbReference>
<dbReference type="Proteomes" id="UP001458946">
    <property type="component" value="Unassembled WGS sequence"/>
</dbReference>
<accession>A0ABP9VEJ6</accession>
<dbReference type="PANTHER" id="PTHR31157:SF1">
    <property type="entry name" value="SCP DOMAIN-CONTAINING PROTEIN"/>
    <property type="match status" value="1"/>
</dbReference>
<evidence type="ECO:0000313" key="4">
    <source>
        <dbReference type="EMBL" id="GAA5502132.1"/>
    </source>
</evidence>
<feature type="region of interest" description="Disordered" evidence="1">
    <location>
        <begin position="22"/>
        <end position="52"/>
    </location>
</feature>
<dbReference type="SUPFAM" id="SSF55797">
    <property type="entry name" value="PR-1-like"/>
    <property type="match status" value="1"/>
</dbReference>
<evidence type="ECO:0000259" key="3">
    <source>
        <dbReference type="Pfam" id="PF00188"/>
    </source>
</evidence>
<dbReference type="Gene3D" id="3.40.33.10">
    <property type="entry name" value="CAP"/>
    <property type="match status" value="1"/>
</dbReference>
<gene>
    <name evidence="4" type="ORF">Dxin01_01871</name>
</gene>
<dbReference type="PANTHER" id="PTHR31157">
    <property type="entry name" value="SCP DOMAIN-CONTAINING PROTEIN"/>
    <property type="match status" value="1"/>
</dbReference>
<keyword evidence="2" id="KW-0732">Signal</keyword>
<dbReference type="PROSITE" id="PS51257">
    <property type="entry name" value="PROKAR_LIPOPROTEIN"/>
    <property type="match status" value="1"/>
</dbReference>
<keyword evidence="5" id="KW-1185">Reference proteome</keyword>
<dbReference type="EMBL" id="BAABRN010000018">
    <property type="protein sequence ID" value="GAA5502132.1"/>
    <property type="molecule type" value="Genomic_DNA"/>
</dbReference>
<comment type="caution">
    <text evidence="4">The sequence shown here is derived from an EMBL/GenBank/DDBJ whole genome shotgun (WGS) entry which is preliminary data.</text>
</comment>
<organism evidence="4 5">
    <name type="scientific">Deinococcus xinjiangensis</name>
    <dbReference type="NCBI Taxonomy" id="457454"/>
    <lineage>
        <taxon>Bacteria</taxon>
        <taxon>Thermotogati</taxon>
        <taxon>Deinococcota</taxon>
        <taxon>Deinococci</taxon>
        <taxon>Deinococcales</taxon>
        <taxon>Deinococcaceae</taxon>
        <taxon>Deinococcus</taxon>
    </lineage>
</organism>
<dbReference type="InterPro" id="IPR035940">
    <property type="entry name" value="CAP_sf"/>
</dbReference>
<reference evidence="4 5" key="1">
    <citation type="submission" date="2024-02" db="EMBL/GenBank/DDBJ databases">
        <title>Deinococcus xinjiangensis NBRC 107630.</title>
        <authorList>
            <person name="Ichikawa N."/>
            <person name="Katano-Makiyama Y."/>
            <person name="Hidaka K."/>
        </authorList>
    </citation>
    <scope>NUCLEOTIDE SEQUENCE [LARGE SCALE GENOMIC DNA]</scope>
    <source>
        <strain evidence="4 5">NBRC 107630</strain>
    </source>
</reference>
<feature type="compositionally biased region" description="Low complexity" evidence="1">
    <location>
        <begin position="22"/>
        <end position="43"/>
    </location>
</feature>